<dbReference type="GeneID" id="3197005"/>
<name>Q5YFK7_9VIRU</name>
<dbReference type="KEGG" id="vg:3197005"/>
<evidence type="ECO:0000256" key="1">
    <source>
        <dbReference type="SAM" id="MobiDB-lite"/>
    </source>
</evidence>
<feature type="region of interest" description="Disordered" evidence="1">
    <location>
        <begin position="1"/>
        <end position="30"/>
    </location>
</feature>
<dbReference type="RefSeq" id="YP_164153.1">
    <property type="nucleotide sequence ID" value="NC_006549.1"/>
</dbReference>
<feature type="compositionally biased region" description="Polar residues" evidence="1">
    <location>
        <begin position="1"/>
        <end position="22"/>
    </location>
</feature>
<sequence>MSQSYLVSNALKNLNPSSGTDGSASSLAHADQSSSASAYSSWAQAANADGSPAMAARSAACSSCDGERCRVARNTACTTVSGLEDLSAKNLDPLSTPNKLRKNIKAPSGRGSACKPSCAGSSSSAARAAPFTGILFK</sequence>
<gene>
    <name evidence="2" type="ORF">ORF058R</name>
</gene>
<organism evidence="2 3">
    <name type="scientific">Singapore grouper iridovirus</name>
    <dbReference type="NCBI Taxonomy" id="262968"/>
    <lineage>
        <taxon>Viruses</taxon>
        <taxon>Varidnaviria</taxon>
        <taxon>Bamfordvirae</taxon>
        <taxon>Nucleocytoviricota</taxon>
        <taxon>Megaviricetes</taxon>
        <taxon>Pimascovirales</taxon>
        <taxon>Pimascovirales incertae sedis</taxon>
        <taxon>Iridoviridae</taxon>
        <taxon>Alphairidovirinae</taxon>
        <taxon>Ranavirus</taxon>
        <taxon>Ranavirus epinephelus1</taxon>
    </lineage>
</organism>
<evidence type="ECO:0000313" key="2">
    <source>
        <dbReference type="EMBL" id="AAS18073.1"/>
    </source>
</evidence>
<protein>
    <submittedName>
        <fullName evidence="2">Uncharacterized protein</fullName>
    </submittedName>
</protein>
<accession>Q5YFK7</accession>
<dbReference type="Proteomes" id="UP000172127">
    <property type="component" value="Segment"/>
</dbReference>
<reference evidence="2 3" key="1">
    <citation type="journal article" date="2004" name="J. Virol.">
        <title>Functional genomics analysis of Singapore grouper iridovirus: complete sequence determination and proteomic analysis.</title>
        <authorList>
            <person name="Song W.J."/>
            <person name="Qin Q.W."/>
            <person name="Qiu J."/>
            <person name="Huang C.H."/>
            <person name="Wang F."/>
            <person name="Hew C.L."/>
        </authorList>
    </citation>
    <scope>NUCLEOTIDE SEQUENCE [LARGE SCALE GENOMIC DNA]</scope>
</reference>
<dbReference type="EMBL" id="AY521625">
    <property type="protein sequence ID" value="AAS18073.1"/>
    <property type="molecule type" value="Genomic_DNA"/>
</dbReference>
<evidence type="ECO:0000313" key="3">
    <source>
        <dbReference type="Proteomes" id="UP000172127"/>
    </source>
</evidence>
<keyword evidence="3" id="KW-1185">Reference proteome</keyword>
<feature type="region of interest" description="Disordered" evidence="1">
    <location>
        <begin position="92"/>
        <end position="111"/>
    </location>
</feature>
<proteinExistence type="predicted"/>